<name>A0A9Q4ABQ2_9FIRM</name>
<proteinExistence type="inferred from homology"/>
<dbReference type="AlphaFoldDB" id="A0A9Q4ABQ2"/>
<keyword evidence="5" id="KW-0472">Membrane</keyword>
<dbReference type="PROSITE" id="PS51257">
    <property type="entry name" value="PROKAR_LIPOPROTEIN"/>
    <property type="match status" value="1"/>
</dbReference>
<organism evidence="9 10">
    <name type="scientific">Anaerosalibacter bizertensis</name>
    <dbReference type="NCBI Taxonomy" id="932217"/>
    <lineage>
        <taxon>Bacteria</taxon>
        <taxon>Bacillati</taxon>
        <taxon>Bacillota</taxon>
        <taxon>Tissierellia</taxon>
        <taxon>Tissierellales</taxon>
        <taxon>Sporanaerobacteraceae</taxon>
        <taxon>Anaerosalibacter</taxon>
    </lineage>
</organism>
<dbReference type="PANTHER" id="PTHR34296">
    <property type="entry name" value="TRANSCRIPTIONAL ACTIVATOR PROTEIN MED"/>
    <property type="match status" value="1"/>
</dbReference>
<evidence type="ECO:0000256" key="3">
    <source>
        <dbReference type="ARBA" id="ARBA00022475"/>
    </source>
</evidence>
<comment type="caution">
    <text evidence="9">The sequence shown here is derived from an EMBL/GenBank/DDBJ whole genome shotgun (WGS) entry which is preliminary data.</text>
</comment>
<dbReference type="InterPro" id="IPR003760">
    <property type="entry name" value="PnrA-like"/>
</dbReference>
<evidence type="ECO:0000256" key="1">
    <source>
        <dbReference type="ARBA" id="ARBA00004193"/>
    </source>
</evidence>
<keyword evidence="10" id="KW-1185">Reference proteome</keyword>
<dbReference type="GO" id="GO:0005886">
    <property type="term" value="C:plasma membrane"/>
    <property type="evidence" value="ECO:0007669"/>
    <property type="project" value="UniProtKB-SubCell"/>
</dbReference>
<comment type="similarity">
    <text evidence="2">Belongs to the BMP lipoprotein family.</text>
</comment>
<dbReference type="Pfam" id="PF02608">
    <property type="entry name" value="Bmp"/>
    <property type="match status" value="1"/>
</dbReference>
<evidence type="ECO:0000313" key="9">
    <source>
        <dbReference type="EMBL" id="MCG4564964.1"/>
    </source>
</evidence>
<reference evidence="9" key="1">
    <citation type="submission" date="2022-01" db="EMBL/GenBank/DDBJ databases">
        <title>Collection of gut derived symbiotic bacterial strains cultured from healthy donors.</title>
        <authorList>
            <person name="Lin H."/>
            <person name="Kohout C."/>
            <person name="Waligurski E."/>
            <person name="Pamer E.G."/>
        </authorList>
    </citation>
    <scope>NUCLEOTIDE SEQUENCE</scope>
    <source>
        <strain evidence="9">MSK.14.39</strain>
    </source>
</reference>
<dbReference type="CDD" id="cd19964">
    <property type="entry name" value="PBP1_BMP-like"/>
    <property type="match status" value="1"/>
</dbReference>
<comment type="subcellular location">
    <subcellularLocation>
        <location evidence="1">Cell membrane</location>
        <topology evidence="1">Lipid-anchor</topology>
    </subcellularLocation>
</comment>
<dbReference type="Proteomes" id="UP001108123">
    <property type="component" value="Unassembled WGS sequence"/>
</dbReference>
<accession>A0A9Q4ABQ2</accession>
<feature type="signal peptide" evidence="7">
    <location>
        <begin position="1"/>
        <end position="20"/>
    </location>
</feature>
<evidence type="ECO:0000259" key="8">
    <source>
        <dbReference type="Pfam" id="PF02608"/>
    </source>
</evidence>
<evidence type="ECO:0000313" key="10">
    <source>
        <dbReference type="Proteomes" id="UP001108123"/>
    </source>
</evidence>
<feature type="chain" id="PRO_5040512483" evidence="7">
    <location>
        <begin position="21"/>
        <end position="352"/>
    </location>
</feature>
<dbReference type="RefSeq" id="WP_226807798.1">
    <property type="nucleotide sequence ID" value="NZ_JAJBNW010000016.1"/>
</dbReference>
<dbReference type="Gene3D" id="3.40.50.2300">
    <property type="match status" value="2"/>
</dbReference>
<evidence type="ECO:0000256" key="4">
    <source>
        <dbReference type="ARBA" id="ARBA00022729"/>
    </source>
</evidence>
<feature type="domain" description="ABC transporter substrate-binding protein PnrA-like" evidence="8">
    <location>
        <begin position="46"/>
        <end position="350"/>
    </location>
</feature>
<protein>
    <submittedName>
        <fullName evidence="9">BMP family ABC transporter substrate-binding protein</fullName>
    </submittedName>
</protein>
<dbReference type="InterPro" id="IPR050957">
    <property type="entry name" value="BMP_lipoprotein"/>
</dbReference>
<dbReference type="InterPro" id="IPR028082">
    <property type="entry name" value="Peripla_BP_I"/>
</dbReference>
<evidence type="ECO:0000256" key="7">
    <source>
        <dbReference type="SAM" id="SignalP"/>
    </source>
</evidence>
<keyword evidence="4 7" id="KW-0732">Signal</keyword>
<dbReference type="PANTHER" id="PTHR34296:SF2">
    <property type="entry name" value="ABC TRANSPORTER GUANOSINE-BINDING PROTEIN NUPN"/>
    <property type="match status" value="1"/>
</dbReference>
<evidence type="ECO:0000256" key="2">
    <source>
        <dbReference type="ARBA" id="ARBA00008610"/>
    </source>
</evidence>
<keyword evidence="3" id="KW-1003">Cell membrane</keyword>
<evidence type="ECO:0000256" key="6">
    <source>
        <dbReference type="ARBA" id="ARBA00023288"/>
    </source>
</evidence>
<gene>
    <name evidence="9" type="ORF">L0P62_05820</name>
</gene>
<sequence length="352" mass="38398">MKKRLSLLLVLVLAVSSLLAGCGKGNEGKEETKPATEEAKEQKVDKVGLVVAGGLGDRSFYDSSNEGVEKAKEDLGIEYKVYECRNDPSLYTDQLIQASEYAPIVAVVGFEFYDVVQEVAKEFPDVNYIYVDNEIEGIDNLTTISYVENEGSFLAGALAAMLTQETSIEGIDEGKVIGMVGGKDLPVIRNFKAGYEAGAKYIDPEVKVETIFAGDFEDPAKGKESALALYSRGADIVYQVAGKTGEGVFEAAEESGKYAIGVDTDQRYINPDVIVASMVKRVGASIYDTIEKIQKGTLEPGKVYYYGLEENGVELSFGEPDMKQFVTDEMIEKLEDIKKKIVNNEIEVPTGK</sequence>
<dbReference type="SUPFAM" id="SSF53822">
    <property type="entry name" value="Periplasmic binding protein-like I"/>
    <property type="match status" value="1"/>
</dbReference>
<evidence type="ECO:0000256" key="5">
    <source>
        <dbReference type="ARBA" id="ARBA00023136"/>
    </source>
</evidence>
<keyword evidence="6" id="KW-0449">Lipoprotein</keyword>
<dbReference type="EMBL" id="JAKNID010000016">
    <property type="protein sequence ID" value="MCG4564964.1"/>
    <property type="molecule type" value="Genomic_DNA"/>
</dbReference>